<dbReference type="InterPro" id="IPR054712">
    <property type="entry name" value="Cas3-like_dom"/>
</dbReference>
<dbReference type="InterPro" id="IPR006483">
    <property type="entry name" value="CRISPR-assoc_Cas3_HD"/>
</dbReference>
<dbReference type="InterPro" id="IPR001650">
    <property type="entry name" value="Helicase_C-like"/>
</dbReference>
<evidence type="ECO:0000256" key="4">
    <source>
        <dbReference type="ARBA" id="ARBA00022741"/>
    </source>
</evidence>
<evidence type="ECO:0000256" key="1">
    <source>
        <dbReference type="ARBA" id="ARBA00006847"/>
    </source>
</evidence>
<dbReference type="GO" id="GO:0004386">
    <property type="term" value="F:helicase activity"/>
    <property type="evidence" value="ECO:0007669"/>
    <property type="project" value="UniProtKB-KW"/>
</dbReference>
<dbReference type="GO" id="GO:0046872">
    <property type="term" value="F:metal ion binding"/>
    <property type="evidence" value="ECO:0007669"/>
    <property type="project" value="UniProtKB-KW"/>
</dbReference>
<dbReference type="GO" id="GO:0016787">
    <property type="term" value="F:hydrolase activity"/>
    <property type="evidence" value="ECO:0007669"/>
    <property type="project" value="UniProtKB-KW"/>
</dbReference>
<dbReference type="Gene3D" id="3.40.50.300">
    <property type="entry name" value="P-loop containing nucleotide triphosphate hydrolases"/>
    <property type="match status" value="2"/>
</dbReference>
<comment type="similarity">
    <text evidence="1">In the N-terminal section; belongs to the CRISPR-associated nuclease Cas3-HD family.</text>
</comment>
<dbReference type="GO" id="GO:0051607">
    <property type="term" value="P:defense response to virus"/>
    <property type="evidence" value="ECO:0007669"/>
    <property type="project" value="UniProtKB-KW"/>
</dbReference>
<name>A0A1J5NIG2_NEOTH</name>
<proteinExistence type="inferred from homology"/>
<dbReference type="OrthoDB" id="9810236at2"/>
<evidence type="ECO:0000313" key="11">
    <source>
        <dbReference type="EMBL" id="OIQ58350.1"/>
    </source>
</evidence>
<feature type="compositionally biased region" description="Low complexity" evidence="9">
    <location>
        <begin position="404"/>
        <end position="419"/>
    </location>
</feature>
<keyword evidence="11" id="KW-0255">Endonuclease</keyword>
<keyword evidence="6 11" id="KW-0347">Helicase</keyword>
<feature type="region of interest" description="Disordered" evidence="9">
    <location>
        <begin position="292"/>
        <end position="344"/>
    </location>
</feature>
<organism evidence="11 12">
    <name type="scientific">Neomoorella thermoacetica</name>
    <name type="common">Clostridium thermoaceticum</name>
    <dbReference type="NCBI Taxonomy" id="1525"/>
    <lineage>
        <taxon>Bacteria</taxon>
        <taxon>Bacillati</taxon>
        <taxon>Bacillota</taxon>
        <taxon>Clostridia</taxon>
        <taxon>Neomoorellales</taxon>
        <taxon>Neomoorellaceae</taxon>
        <taxon>Neomoorella</taxon>
    </lineage>
</organism>
<dbReference type="EMBL" id="MDDC01000016">
    <property type="protein sequence ID" value="OIQ58350.1"/>
    <property type="molecule type" value="Genomic_DNA"/>
</dbReference>
<dbReference type="Proteomes" id="UP000182811">
    <property type="component" value="Unassembled WGS sequence"/>
</dbReference>
<accession>A0A1J5NIG2</accession>
<evidence type="ECO:0000259" key="10">
    <source>
        <dbReference type="PROSITE" id="PS51643"/>
    </source>
</evidence>
<keyword evidence="8" id="KW-0051">Antiviral defense</keyword>
<protein>
    <submittedName>
        <fullName evidence="11">CRISPR-associated endonuclease/helicase Cas3</fullName>
        <ecNumber evidence="11">3.1.-.-</ecNumber>
        <ecNumber evidence="11">3.6.4.-</ecNumber>
    </submittedName>
</protein>
<evidence type="ECO:0000256" key="8">
    <source>
        <dbReference type="ARBA" id="ARBA00023118"/>
    </source>
</evidence>
<evidence type="ECO:0000313" key="12">
    <source>
        <dbReference type="Proteomes" id="UP000182811"/>
    </source>
</evidence>
<dbReference type="GO" id="GO:0005524">
    <property type="term" value="F:ATP binding"/>
    <property type="evidence" value="ECO:0007669"/>
    <property type="project" value="UniProtKB-KW"/>
</dbReference>
<dbReference type="PROSITE" id="PS51643">
    <property type="entry name" value="HD_CAS3"/>
    <property type="match status" value="1"/>
</dbReference>
<sequence length="1187" mass="132488">MTREITAAVGLSPGDFEAFFAEIMAGVSGERHSPYPWQKRLLSRVLQEGWPEALKLPTGTGKTSVLLISIFLLALEAGRPVTERKTGLRLFYVVDRRLIVDQAERLALGIMEAINNADENDGSILGRVKAALLAWGGEKPLDVLKLRGGLYSRLPWISEPNQPTIVLATVDQIGSRLLFRGYGTSPRQWPVQAGLAAIDAVYFLDEVHLSWPFARTLKRLREFLQREPLVAAGLLPLHPVIMSGTLPETGTIDPGSIFELTEEDWEEERLKKRLDAQRYVRIVERKLGGKLGAPVAPTESGGSIETEETGEGEEGADLTYETRGELEGESGDAPAQRASVPVSDGQDFEAVKEIAETLAEEARELLQQVEEPIAVIANRVATARLVFDKLRRYLRSSGEDDLAEATAGEETPGGEEQAGILADEDITRNDILLLTGRVRPFDRERLNKRLLEDKSRFPRVVVATQTIEVGVDLSFAAMVTEVAPCDALIQRLGRLNRDGRYDGDNFPRCIVVVPKGKSYRPYPYKEEDIEKCMQVLQSLPSVESLVEEGAGVQKRKQRGKKKADKTRGKWYDVSHRVLRAIEPELPLPAPGEAPPLTRVEIERLVQTSCAGVEPDIPPYLHGYESRPLDVYIVWREDLHEEDLDDASPEKLSRLKDYFSFMPPMAYEMLPLPFYTALKWLRREWADTGDVEGGAATDTPRISGLRPAYLWRPGAEDLNVLLSQREAPASSGRPGRVLLKPGDVVVVPASYGGVDAFGWRPPRILRGKGGRETLSRYTAVYAAGIRQGVDNIPGTIYLPLTTRHIERYVTDEEARRALVYELRQLVGSLEHLSTDELKKVRIKDVRPINGQEAPKAFGKPPGVSGETTGVEALARSLAAFLETLAREESAVLEFRELAGFLKEQSGGVALHPFLDAGVGEEEVPRGILFAVYAEDYHPDSSGYESESFDGTDEEAGVVREVELEKHLADVEKLVTRYVEDLKINMLKGWGTHLSRALPLAARYHDLGKLDPRLQKILYGEVEISATAVSLAKSGKATRNSRERERFYRKVDYPFGKRHEYTSVVLLSSPASFTALDRETDAVRELVFYLIGTHHGHGRPFFPPLRWGAKEPWQPVDARLFDSEVISFGPGFFADLAEATSLKSGWPERFFEHLERYGCYGLAYLEVILRLADWRASRKDEIFERKREA</sequence>
<keyword evidence="7" id="KW-0067">ATP-binding</keyword>
<comment type="caution">
    <text evidence="11">The sequence shown here is derived from an EMBL/GenBank/DDBJ whole genome shotgun (WGS) entry which is preliminary data.</text>
</comment>
<keyword evidence="4" id="KW-0547">Nucleotide-binding</keyword>
<evidence type="ECO:0000256" key="7">
    <source>
        <dbReference type="ARBA" id="ARBA00022840"/>
    </source>
</evidence>
<dbReference type="GO" id="GO:0004519">
    <property type="term" value="F:endonuclease activity"/>
    <property type="evidence" value="ECO:0007669"/>
    <property type="project" value="UniProtKB-KW"/>
</dbReference>
<dbReference type="InterPro" id="IPR027417">
    <property type="entry name" value="P-loop_NTPase"/>
</dbReference>
<evidence type="ECO:0000256" key="5">
    <source>
        <dbReference type="ARBA" id="ARBA00022801"/>
    </source>
</evidence>
<keyword evidence="11" id="KW-0540">Nuclease</keyword>
<dbReference type="AlphaFoldDB" id="A0A1J5NIG2"/>
<dbReference type="EC" id="3.6.4.-" evidence="11"/>
<dbReference type="InterPro" id="IPR038257">
    <property type="entry name" value="CRISPR-assoc_Cas3_HD_sf"/>
</dbReference>
<dbReference type="Gene3D" id="1.10.3210.30">
    <property type="match status" value="1"/>
</dbReference>
<dbReference type="SMART" id="SM00490">
    <property type="entry name" value="HELICc"/>
    <property type="match status" value="1"/>
</dbReference>
<evidence type="ECO:0000256" key="2">
    <source>
        <dbReference type="ARBA" id="ARBA00009046"/>
    </source>
</evidence>
<gene>
    <name evidence="11" type="primary">ygcB</name>
    <name evidence="11" type="ORF">MOTE_20130</name>
</gene>
<reference evidence="11 12" key="1">
    <citation type="submission" date="2016-08" db="EMBL/GenBank/DDBJ databases">
        <title>Genome-based comparison of Moorella thermoacetic strains.</title>
        <authorList>
            <person name="Poehlein A."/>
            <person name="Bengelsdorf F.R."/>
            <person name="Esser C."/>
            <person name="Duerre P."/>
            <person name="Daniel R."/>
        </authorList>
    </citation>
    <scope>NUCLEOTIDE SEQUENCE [LARGE SCALE GENOMIC DNA]</scope>
    <source>
        <strain evidence="11 12">DSM 21394</strain>
    </source>
</reference>
<comment type="similarity">
    <text evidence="2">In the central section; belongs to the CRISPR-associated helicase Cas3 family.</text>
</comment>
<feature type="region of interest" description="Disordered" evidence="9">
    <location>
        <begin position="398"/>
        <end position="421"/>
    </location>
</feature>
<evidence type="ECO:0000256" key="3">
    <source>
        <dbReference type="ARBA" id="ARBA00022723"/>
    </source>
</evidence>
<dbReference type="EC" id="3.1.-.-" evidence="11"/>
<feature type="compositionally biased region" description="Acidic residues" evidence="9">
    <location>
        <begin position="305"/>
        <end position="316"/>
    </location>
</feature>
<keyword evidence="3" id="KW-0479">Metal-binding</keyword>
<evidence type="ECO:0000256" key="6">
    <source>
        <dbReference type="ARBA" id="ARBA00022806"/>
    </source>
</evidence>
<feature type="domain" description="HD Cas3-type" evidence="10">
    <location>
        <begin position="955"/>
        <end position="1173"/>
    </location>
</feature>
<dbReference type="SUPFAM" id="SSF52540">
    <property type="entry name" value="P-loop containing nucleoside triphosphate hydrolases"/>
    <property type="match status" value="1"/>
</dbReference>
<dbReference type="Pfam" id="PF22590">
    <property type="entry name" value="Cas3-like_C_2"/>
    <property type="match status" value="1"/>
</dbReference>
<evidence type="ECO:0000256" key="9">
    <source>
        <dbReference type="SAM" id="MobiDB-lite"/>
    </source>
</evidence>
<keyword evidence="5 11" id="KW-0378">Hydrolase</keyword>